<gene>
    <name evidence="6" type="ORF">H9L22_01080</name>
</gene>
<dbReference type="CDD" id="cd17288">
    <property type="entry name" value="RMtype1_S_LlaAI06ORF1089P_TRD1-CR1_like"/>
    <property type="match status" value="1"/>
</dbReference>
<dbReference type="Gene3D" id="3.90.220.20">
    <property type="entry name" value="DNA methylase specificity domains"/>
    <property type="match status" value="2"/>
</dbReference>
<evidence type="ECO:0000256" key="2">
    <source>
        <dbReference type="ARBA" id="ARBA00022747"/>
    </source>
</evidence>
<dbReference type="SUPFAM" id="SSF116734">
    <property type="entry name" value="DNA methylase specificity domain"/>
    <property type="match status" value="2"/>
</dbReference>
<dbReference type="GO" id="GO:0009307">
    <property type="term" value="P:DNA restriction-modification system"/>
    <property type="evidence" value="ECO:0007669"/>
    <property type="project" value="UniProtKB-KW"/>
</dbReference>
<keyword evidence="3" id="KW-0238">DNA-binding</keyword>
<proteinExistence type="inferred from homology"/>
<keyword evidence="6" id="KW-0540">Nuclease</keyword>
<feature type="domain" description="Type I restriction modification DNA specificity" evidence="5">
    <location>
        <begin position="33"/>
        <end position="155"/>
    </location>
</feature>
<organism evidence="6 7">
    <name type="scientific">Tessaracoccus defluvii</name>
    <dbReference type="NCBI Taxonomy" id="1285901"/>
    <lineage>
        <taxon>Bacteria</taxon>
        <taxon>Bacillati</taxon>
        <taxon>Actinomycetota</taxon>
        <taxon>Actinomycetes</taxon>
        <taxon>Propionibacteriales</taxon>
        <taxon>Propionibacteriaceae</taxon>
        <taxon>Tessaracoccus</taxon>
    </lineage>
</organism>
<evidence type="ECO:0000256" key="3">
    <source>
        <dbReference type="ARBA" id="ARBA00023125"/>
    </source>
</evidence>
<dbReference type="Pfam" id="PF01420">
    <property type="entry name" value="Methylase_S"/>
    <property type="match status" value="2"/>
</dbReference>
<dbReference type="GO" id="GO:0003677">
    <property type="term" value="F:DNA binding"/>
    <property type="evidence" value="ECO:0007669"/>
    <property type="project" value="UniProtKB-KW"/>
</dbReference>
<dbReference type="InterPro" id="IPR044946">
    <property type="entry name" value="Restrct_endonuc_typeI_TRD_sf"/>
</dbReference>
<dbReference type="KEGG" id="tdf:H9L22_01080"/>
<evidence type="ECO:0000313" key="6">
    <source>
        <dbReference type="EMBL" id="QNP56143.1"/>
    </source>
</evidence>
<keyword evidence="6" id="KW-0255">Endonuclease</keyword>
<feature type="domain" description="Type I restriction modification DNA specificity" evidence="5">
    <location>
        <begin position="258"/>
        <end position="366"/>
    </location>
</feature>
<dbReference type="InterPro" id="IPR000055">
    <property type="entry name" value="Restrct_endonuc_typeI_TRD"/>
</dbReference>
<name>A0A7H0H6H7_9ACTN</name>
<dbReference type="PANTHER" id="PTHR43140">
    <property type="entry name" value="TYPE-1 RESTRICTION ENZYME ECOKI SPECIFICITY PROTEIN"/>
    <property type="match status" value="1"/>
</dbReference>
<comment type="similarity">
    <text evidence="1">Belongs to the type-I restriction system S methylase family.</text>
</comment>
<dbReference type="InterPro" id="IPR051212">
    <property type="entry name" value="Type-I_RE_S_subunit"/>
</dbReference>
<dbReference type="PANTHER" id="PTHR43140:SF1">
    <property type="entry name" value="TYPE I RESTRICTION ENZYME ECOKI SPECIFICITY SUBUNIT"/>
    <property type="match status" value="1"/>
</dbReference>
<keyword evidence="2" id="KW-0680">Restriction system</keyword>
<dbReference type="REBASE" id="443441">
    <property type="entry name" value="S.Tde17540ORF1070P"/>
</dbReference>
<dbReference type="EMBL" id="CP060789">
    <property type="protein sequence ID" value="QNP56143.1"/>
    <property type="molecule type" value="Genomic_DNA"/>
</dbReference>
<evidence type="ECO:0000313" key="7">
    <source>
        <dbReference type="Proteomes" id="UP000516117"/>
    </source>
</evidence>
<protein>
    <submittedName>
        <fullName evidence="6">Restriction endonuclease subunit S</fullName>
    </submittedName>
</protein>
<dbReference type="AlphaFoldDB" id="A0A7H0H6H7"/>
<evidence type="ECO:0000256" key="4">
    <source>
        <dbReference type="ARBA" id="ARBA00038652"/>
    </source>
</evidence>
<accession>A0A7H0H6H7</accession>
<dbReference type="RefSeq" id="WP_187721260.1">
    <property type="nucleotide sequence ID" value="NZ_BAABBL010000013.1"/>
</dbReference>
<dbReference type="Proteomes" id="UP000516117">
    <property type="component" value="Chromosome"/>
</dbReference>
<dbReference type="CDD" id="cd16961">
    <property type="entry name" value="RMtype1_S_TRD-CR_like"/>
    <property type="match status" value="1"/>
</dbReference>
<evidence type="ECO:0000256" key="1">
    <source>
        <dbReference type="ARBA" id="ARBA00010923"/>
    </source>
</evidence>
<evidence type="ECO:0000259" key="5">
    <source>
        <dbReference type="Pfam" id="PF01420"/>
    </source>
</evidence>
<comment type="subunit">
    <text evidence="4">The methyltransferase is composed of M and S polypeptides.</text>
</comment>
<keyword evidence="7" id="KW-1185">Reference proteome</keyword>
<dbReference type="GO" id="GO:0004519">
    <property type="term" value="F:endonuclease activity"/>
    <property type="evidence" value="ECO:0007669"/>
    <property type="project" value="UniProtKB-KW"/>
</dbReference>
<keyword evidence="6" id="KW-0378">Hydrolase</keyword>
<reference evidence="6 7" key="1">
    <citation type="submission" date="2020-08" db="EMBL/GenBank/DDBJ databases">
        <title>Genome sequence of Tessaracoccus defluvii JCM 17540T.</title>
        <authorList>
            <person name="Hyun D.-W."/>
            <person name="Bae J.-W."/>
        </authorList>
    </citation>
    <scope>NUCLEOTIDE SEQUENCE [LARGE SCALE GENOMIC DNA]</scope>
    <source>
        <strain evidence="6 7">JCM 17540</strain>
    </source>
</reference>
<sequence length="402" mass="44260">MSISHASQPTHWRQTTFGRFARVMNGADYSAVEVETGGYPVFGSGGEFRRASDYLFDGESVLFGRKGTVDKPLYVNGRFWTVDTMFYSHINERALLPRFAFYWATTLPYGAWATDTALPSMTSAAIKAAPISLPPLPERRAIADFLDRETAQIDAFIAKNEELIALLTERRAATVSRSVTRGIDALAAMVEDQSLPVTIFPSHWSVDRFSRVARVTGGLLAPSDPRFNDLPLIAPNHVESDTGRLREIVAASEQSAISGKYPVRKGQVVYSKIRPALAKVIVAPENCLCSADMYAIEGISPKTLDNRFLKWQMLSKWFTEWAAERSMRVAIPKLNRDTLASAPILIPPLQEQRAIVDYIEQAAAKIDAAMAAARRATDLARERRAALISAAVTGKIDVGAHA</sequence>